<accession>A0A0M2NHD3</accession>
<dbReference type="GO" id="GO:0030288">
    <property type="term" value="C:outer membrane-bounded periplasmic space"/>
    <property type="evidence" value="ECO:0007669"/>
    <property type="project" value="TreeGrafter"/>
</dbReference>
<organism evidence="4 5">
    <name type="scientific">Christensenella hongkongensis</name>
    <dbReference type="NCBI Taxonomy" id="270498"/>
    <lineage>
        <taxon>Bacteria</taxon>
        <taxon>Bacillati</taxon>
        <taxon>Bacillota</taxon>
        <taxon>Clostridia</taxon>
        <taxon>Christensenellales</taxon>
        <taxon>Christensenellaceae</taxon>
        <taxon>Christensenella</taxon>
    </lineage>
</organism>
<proteinExistence type="predicted"/>
<feature type="domain" description="MurNAc-LAA" evidence="3">
    <location>
        <begin position="142"/>
        <end position="254"/>
    </location>
</feature>
<dbReference type="InterPro" id="IPR050695">
    <property type="entry name" value="N-acetylmuramoyl_amidase_3"/>
</dbReference>
<dbReference type="STRING" id="270498.CHK_2429"/>
<evidence type="ECO:0000313" key="4">
    <source>
        <dbReference type="EMBL" id="KKI50366.1"/>
    </source>
</evidence>
<keyword evidence="1 4" id="KW-0378">Hydrolase</keyword>
<name>A0A0M2NHD3_9FIRM</name>
<feature type="transmembrane region" description="Helical" evidence="2">
    <location>
        <begin position="21"/>
        <end position="39"/>
    </location>
</feature>
<dbReference type="PANTHER" id="PTHR30404">
    <property type="entry name" value="N-ACETYLMURAMOYL-L-ALANINE AMIDASE"/>
    <property type="match status" value="1"/>
</dbReference>
<dbReference type="GO" id="GO:0008745">
    <property type="term" value="F:N-acetylmuramoyl-L-alanine amidase activity"/>
    <property type="evidence" value="ECO:0007669"/>
    <property type="project" value="UniProtKB-EC"/>
</dbReference>
<dbReference type="InterPro" id="IPR002508">
    <property type="entry name" value="MurNAc-LAA_cat"/>
</dbReference>
<dbReference type="OrthoDB" id="9772024at2"/>
<evidence type="ECO:0000256" key="2">
    <source>
        <dbReference type="SAM" id="Phobius"/>
    </source>
</evidence>
<protein>
    <submittedName>
        <fullName evidence="4">N-acetylmuramoyl-L-alanine amidase</fullName>
        <ecNumber evidence="4">3.5.1.28</ecNumber>
    </submittedName>
</protein>
<keyword evidence="5" id="KW-1185">Reference proteome</keyword>
<dbReference type="SMART" id="SM00646">
    <property type="entry name" value="Ami_3"/>
    <property type="match status" value="1"/>
</dbReference>
<reference evidence="4 5" key="1">
    <citation type="submission" date="2015-04" db="EMBL/GenBank/DDBJ databases">
        <title>Draft genome sequence of bacteremic isolate Catabacter hongkongensis type strain HKU16T.</title>
        <authorList>
            <person name="Lau S.K."/>
            <person name="Teng J.L."/>
            <person name="Huang Y."/>
            <person name="Curreem S.O."/>
            <person name="Tsui S.K."/>
            <person name="Woo P.C."/>
        </authorList>
    </citation>
    <scope>NUCLEOTIDE SEQUENCE [LARGE SCALE GENOMIC DNA]</scope>
    <source>
        <strain evidence="4 5">HKU16</strain>
    </source>
</reference>
<dbReference type="EC" id="3.5.1.28" evidence="4"/>
<keyword evidence="2" id="KW-1133">Transmembrane helix</keyword>
<evidence type="ECO:0000256" key="1">
    <source>
        <dbReference type="ARBA" id="ARBA00022801"/>
    </source>
</evidence>
<dbReference type="CDD" id="cd02696">
    <property type="entry name" value="MurNAc-LAA"/>
    <property type="match status" value="1"/>
</dbReference>
<dbReference type="GO" id="GO:0009253">
    <property type="term" value="P:peptidoglycan catabolic process"/>
    <property type="evidence" value="ECO:0007669"/>
    <property type="project" value="InterPro"/>
</dbReference>
<dbReference type="EMBL" id="LAYJ01000112">
    <property type="protein sequence ID" value="KKI50366.1"/>
    <property type="molecule type" value="Genomic_DNA"/>
</dbReference>
<dbReference type="Pfam" id="PF01520">
    <property type="entry name" value="Amidase_3"/>
    <property type="match status" value="1"/>
</dbReference>
<dbReference type="PANTHER" id="PTHR30404:SF0">
    <property type="entry name" value="N-ACETYLMURAMOYL-L-ALANINE AMIDASE AMIC"/>
    <property type="match status" value="1"/>
</dbReference>
<evidence type="ECO:0000259" key="3">
    <source>
        <dbReference type="SMART" id="SM00646"/>
    </source>
</evidence>
<keyword evidence="2" id="KW-0812">Transmembrane</keyword>
<dbReference type="Proteomes" id="UP000034076">
    <property type="component" value="Unassembled WGS sequence"/>
</dbReference>
<dbReference type="RefSeq" id="WP_052740550.1">
    <property type="nucleotide sequence ID" value="NZ_LAYJ01000112.1"/>
</dbReference>
<dbReference type="Gene3D" id="3.40.630.40">
    <property type="entry name" value="Zn-dependent exopeptidases"/>
    <property type="match status" value="1"/>
</dbReference>
<comment type="caution">
    <text evidence="4">The sequence shown here is derived from an EMBL/GenBank/DDBJ whole genome shotgun (WGS) entry which is preliminary data.</text>
</comment>
<gene>
    <name evidence="4" type="ORF">CHK_2429</name>
</gene>
<dbReference type="AlphaFoldDB" id="A0A0M2NHD3"/>
<sequence length="262" mass="28811">MRQIVAARRRSRRLTKRFAKFIVVILIVVIGICAGAKLIPAAVTKAVDAGAAAEQTAPAGQAQGNVTALDDGRTKVIVDAGHGGDDFGTFGVLTRRMEKEVNLEIAKKLQKELEAKGINVIMTRTDDGMIAPTKAEDMKKREDIISESNADMFISIHQNFYDKGQSVKGPQVFYREPNARGKKLAQCIQQEMNTQLDVEEPREIGEGDYQLLRPGNQPSVIVECGFFSNPEEEQMLQQDGYQNKIVAAIISGIDDFEENNAA</sequence>
<dbReference type="SUPFAM" id="SSF53187">
    <property type="entry name" value="Zn-dependent exopeptidases"/>
    <property type="match status" value="1"/>
</dbReference>
<keyword evidence="2" id="KW-0472">Membrane</keyword>
<evidence type="ECO:0000313" key="5">
    <source>
        <dbReference type="Proteomes" id="UP000034076"/>
    </source>
</evidence>